<evidence type="ECO:0000313" key="2">
    <source>
        <dbReference type="Proteomes" id="UP000762676"/>
    </source>
</evidence>
<dbReference type="AlphaFoldDB" id="A0AAV4EAY8"/>
<protein>
    <submittedName>
        <fullName evidence="1">Uncharacterized protein</fullName>
    </submittedName>
</protein>
<gene>
    <name evidence="1" type="ORF">ElyMa_000012500</name>
</gene>
<sequence>MNVTQILVTEYKYSDTPARPLTKRTIPHPRYSPWLDDNIQTAVQERCSAERAWLKSCLQIHREISIAARKTVNNVATNAKKKIYLAEFSTTKTCKMLFSLTEQVLGKTKHKTNGDKELCDKFSILFD</sequence>
<dbReference type="Proteomes" id="UP000762676">
    <property type="component" value="Unassembled WGS sequence"/>
</dbReference>
<comment type="caution">
    <text evidence="1">The sequence shown here is derived from an EMBL/GenBank/DDBJ whole genome shotgun (WGS) entry which is preliminary data.</text>
</comment>
<proteinExistence type="predicted"/>
<reference evidence="1 2" key="1">
    <citation type="journal article" date="2021" name="Elife">
        <title>Chloroplast acquisition without the gene transfer in kleptoplastic sea slugs, Plakobranchus ocellatus.</title>
        <authorList>
            <person name="Maeda T."/>
            <person name="Takahashi S."/>
            <person name="Yoshida T."/>
            <person name="Shimamura S."/>
            <person name="Takaki Y."/>
            <person name="Nagai Y."/>
            <person name="Toyoda A."/>
            <person name="Suzuki Y."/>
            <person name="Arimoto A."/>
            <person name="Ishii H."/>
            <person name="Satoh N."/>
            <person name="Nishiyama T."/>
            <person name="Hasebe M."/>
            <person name="Maruyama T."/>
            <person name="Minagawa J."/>
            <person name="Obokata J."/>
            <person name="Shigenobu S."/>
        </authorList>
    </citation>
    <scope>NUCLEOTIDE SEQUENCE [LARGE SCALE GENOMIC DNA]</scope>
</reference>
<keyword evidence="2" id="KW-1185">Reference proteome</keyword>
<evidence type="ECO:0000313" key="1">
    <source>
        <dbReference type="EMBL" id="GFR57835.1"/>
    </source>
</evidence>
<accession>A0AAV4EAY8</accession>
<organism evidence="1 2">
    <name type="scientific">Elysia marginata</name>
    <dbReference type="NCBI Taxonomy" id="1093978"/>
    <lineage>
        <taxon>Eukaryota</taxon>
        <taxon>Metazoa</taxon>
        <taxon>Spiralia</taxon>
        <taxon>Lophotrochozoa</taxon>
        <taxon>Mollusca</taxon>
        <taxon>Gastropoda</taxon>
        <taxon>Heterobranchia</taxon>
        <taxon>Euthyneura</taxon>
        <taxon>Panpulmonata</taxon>
        <taxon>Sacoglossa</taxon>
        <taxon>Placobranchoidea</taxon>
        <taxon>Plakobranchidae</taxon>
        <taxon>Elysia</taxon>
    </lineage>
</organism>
<name>A0AAV4EAY8_9GAST</name>
<dbReference type="EMBL" id="BMAT01000025">
    <property type="protein sequence ID" value="GFR57835.1"/>
    <property type="molecule type" value="Genomic_DNA"/>
</dbReference>